<dbReference type="SMART" id="SM00448">
    <property type="entry name" value="REC"/>
    <property type="match status" value="1"/>
</dbReference>
<dbReference type="PROSITE" id="PS50110">
    <property type="entry name" value="RESPONSE_REGULATORY"/>
    <property type="match status" value="1"/>
</dbReference>
<dbReference type="InterPro" id="IPR039420">
    <property type="entry name" value="WalR-like"/>
</dbReference>
<evidence type="ECO:0000313" key="9">
    <source>
        <dbReference type="Proteomes" id="UP000574369"/>
    </source>
</evidence>
<dbReference type="InterPro" id="IPR001789">
    <property type="entry name" value="Sig_transdc_resp-reg_receiver"/>
</dbReference>
<dbReference type="InterPro" id="IPR036388">
    <property type="entry name" value="WH-like_DNA-bd_sf"/>
</dbReference>
<evidence type="ECO:0000256" key="2">
    <source>
        <dbReference type="ARBA" id="ARBA00023125"/>
    </source>
</evidence>
<feature type="modified residue" description="4-aspartylphosphate" evidence="4">
    <location>
        <position position="52"/>
    </location>
</feature>
<dbReference type="InterPro" id="IPR016032">
    <property type="entry name" value="Sig_transdc_resp-reg_C-effctor"/>
</dbReference>
<dbReference type="SMART" id="SM00862">
    <property type="entry name" value="Trans_reg_C"/>
    <property type="match status" value="1"/>
</dbReference>
<evidence type="ECO:0000259" key="6">
    <source>
        <dbReference type="PROSITE" id="PS50110"/>
    </source>
</evidence>
<evidence type="ECO:0000256" key="4">
    <source>
        <dbReference type="PROSITE-ProRule" id="PRU00169"/>
    </source>
</evidence>
<feature type="domain" description="OmpR/PhoB-type" evidence="7">
    <location>
        <begin position="125"/>
        <end position="223"/>
    </location>
</feature>
<reference evidence="8 9" key="1">
    <citation type="submission" date="2020-08" db="EMBL/GenBank/DDBJ databases">
        <title>Genomic Encyclopedia of Type Strains, Phase III (KMG-III): the genomes of soil and plant-associated and newly described type strains.</title>
        <authorList>
            <person name="Whitman W."/>
        </authorList>
    </citation>
    <scope>NUCLEOTIDE SEQUENCE [LARGE SCALE GENOMIC DNA]</scope>
    <source>
        <strain evidence="8 9">CECT 7247</strain>
    </source>
</reference>
<keyword evidence="3" id="KW-0804">Transcription</keyword>
<dbReference type="EMBL" id="JACHXO010000002">
    <property type="protein sequence ID" value="MBB3194410.1"/>
    <property type="molecule type" value="Genomic_DNA"/>
</dbReference>
<dbReference type="InterPro" id="IPR011006">
    <property type="entry name" value="CheY-like_superfamily"/>
</dbReference>
<dbReference type="CDD" id="cd17624">
    <property type="entry name" value="REC_OmpR_PmrA-like"/>
    <property type="match status" value="1"/>
</dbReference>
<dbReference type="SUPFAM" id="SSF46894">
    <property type="entry name" value="C-terminal effector domain of the bipartite response regulators"/>
    <property type="match status" value="1"/>
</dbReference>
<dbReference type="PANTHER" id="PTHR48111">
    <property type="entry name" value="REGULATOR OF RPOS"/>
    <property type="match status" value="1"/>
</dbReference>
<feature type="DNA-binding region" description="OmpR/PhoB-type" evidence="5">
    <location>
        <begin position="125"/>
        <end position="223"/>
    </location>
</feature>
<organism evidence="8 9">
    <name type="scientific">Roseateles terrae</name>
    <dbReference type="NCBI Taxonomy" id="431060"/>
    <lineage>
        <taxon>Bacteria</taxon>
        <taxon>Pseudomonadati</taxon>
        <taxon>Pseudomonadota</taxon>
        <taxon>Betaproteobacteria</taxon>
        <taxon>Burkholderiales</taxon>
        <taxon>Sphaerotilaceae</taxon>
        <taxon>Roseateles</taxon>
    </lineage>
</organism>
<dbReference type="Pfam" id="PF00072">
    <property type="entry name" value="Response_reg"/>
    <property type="match status" value="1"/>
</dbReference>
<dbReference type="Gene3D" id="1.10.10.10">
    <property type="entry name" value="Winged helix-like DNA-binding domain superfamily/Winged helix DNA-binding domain"/>
    <property type="match status" value="1"/>
</dbReference>
<sequence>MPRLLIAEDDPMLTDALVSQFQGAGFEVEHAPNGPVADYLLTRQPFDVAILDLGLPYVDGMDVLRQARRQGSRVPVLILTARDRVDDRVNGLNAGADDYLVKPFDFPELLARVNALLRRGQATAQESTEPSPGLVLDRPNRRALLNGEVLDLTQREWCLLELLTSRRDNVVTKEEITAAWAGGEGASDGSGSVEVYIHRLRKKLGQSGLNIRTLRGLGYLLEAERSVERAETASR</sequence>
<comment type="caution">
    <text evidence="8">The sequence shown here is derived from an EMBL/GenBank/DDBJ whole genome shotgun (WGS) entry which is preliminary data.</text>
</comment>
<evidence type="ECO:0000259" key="7">
    <source>
        <dbReference type="PROSITE" id="PS51755"/>
    </source>
</evidence>
<keyword evidence="2 5" id="KW-0238">DNA-binding</keyword>
<keyword evidence="9" id="KW-1185">Reference proteome</keyword>
<evidence type="ECO:0000256" key="3">
    <source>
        <dbReference type="ARBA" id="ARBA00023163"/>
    </source>
</evidence>
<dbReference type="InterPro" id="IPR001867">
    <property type="entry name" value="OmpR/PhoB-type_DNA-bd"/>
</dbReference>
<keyword evidence="1" id="KW-0805">Transcription regulation</keyword>
<dbReference type="Pfam" id="PF00486">
    <property type="entry name" value="Trans_reg_C"/>
    <property type="match status" value="1"/>
</dbReference>
<dbReference type="CDD" id="cd00383">
    <property type="entry name" value="trans_reg_C"/>
    <property type="match status" value="1"/>
</dbReference>
<evidence type="ECO:0000256" key="5">
    <source>
        <dbReference type="PROSITE-ProRule" id="PRU01091"/>
    </source>
</evidence>
<dbReference type="Proteomes" id="UP000574369">
    <property type="component" value="Unassembled WGS sequence"/>
</dbReference>
<keyword evidence="4" id="KW-0597">Phosphoprotein</keyword>
<feature type="domain" description="Response regulatory" evidence="6">
    <location>
        <begin position="3"/>
        <end position="117"/>
    </location>
</feature>
<dbReference type="PANTHER" id="PTHR48111:SF67">
    <property type="entry name" value="TRANSCRIPTIONAL REGULATORY PROTEIN TCTD"/>
    <property type="match status" value="1"/>
</dbReference>
<dbReference type="Gene3D" id="6.10.250.690">
    <property type="match status" value="1"/>
</dbReference>
<name>A0ABR6GQW1_9BURK</name>
<dbReference type="SUPFAM" id="SSF52172">
    <property type="entry name" value="CheY-like"/>
    <property type="match status" value="1"/>
</dbReference>
<accession>A0ABR6GQW1</accession>
<dbReference type="PROSITE" id="PS51755">
    <property type="entry name" value="OMPR_PHOB"/>
    <property type="match status" value="1"/>
</dbReference>
<dbReference type="RefSeq" id="WP_088450491.1">
    <property type="nucleotide sequence ID" value="NZ_JACHXO010000002.1"/>
</dbReference>
<protein>
    <submittedName>
        <fullName evidence="8">Two-component system OmpR family response regulator</fullName>
    </submittedName>
</protein>
<gene>
    <name evidence="8" type="ORF">FHS28_001795</name>
</gene>
<dbReference type="Gene3D" id="3.40.50.2300">
    <property type="match status" value="1"/>
</dbReference>
<evidence type="ECO:0000313" key="8">
    <source>
        <dbReference type="EMBL" id="MBB3194410.1"/>
    </source>
</evidence>
<proteinExistence type="predicted"/>
<evidence type="ECO:0000256" key="1">
    <source>
        <dbReference type="ARBA" id="ARBA00023015"/>
    </source>
</evidence>